<sequence>MWMKFIKIRKGERLSVCLFLLWQLIMHATVIVPYYSVFSRISKDYRKNFLDWFHVSGFDPLTYCVVTDWTTVYDVHRHPLLAFFYYPVYLINQGLMSLLGINCVQFLVAIVLLISSLYAFLLMMRIGKELLHLSQRESSVLAFLLFSFAYVLLAAISPDHFILSLFLILLVIYVTGKQMVEHKPLKKWQTIVFFILTAGVSLNNGLKVLLADLFSKGKRFFHPKNLIFVVILPSVAIWNFGLWEYKTFVADSVNTRKAHEKKAVKDEKTKMWKEFSDTTHLKDSKQQKEVFALLWKRHRKAQLKAKYSAPQYAHSGTPVSKQPFLNWTDVTTSRCETLVENLFGESIQLHQKYTLCDVIRDRPVFVSYNWVVNYIVEGLIVLLFLGGIWAGKRSKLMWMCLSFFTLDMMLHIGLGFGINEVYIMTAHWAYVIPLCIGCLIKSMKGGIRNAITLLTALIAFYLIVYNSALIIFTL</sequence>
<reference evidence="2 3" key="1">
    <citation type="submission" date="2014-07" db="EMBL/GenBank/DDBJ databases">
        <authorList>
            <person name="McCorrison J."/>
            <person name="Sanka R."/>
            <person name="Torralba M."/>
            <person name="Gillis M."/>
            <person name="Haft D.H."/>
            <person name="Methe B."/>
            <person name="Sutton G."/>
            <person name="Nelson K.E."/>
        </authorList>
    </citation>
    <scope>NUCLEOTIDE SEQUENCE [LARGE SCALE GENOMIC DNA]</scope>
    <source>
        <strain evidence="2 3">DNF00666</strain>
    </source>
</reference>
<feature type="transmembrane region" description="Helical" evidence="1">
    <location>
        <begin position="452"/>
        <end position="472"/>
    </location>
</feature>
<evidence type="ECO:0000256" key="1">
    <source>
        <dbReference type="SAM" id="Phobius"/>
    </source>
</evidence>
<evidence type="ECO:0000313" key="3">
    <source>
        <dbReference type="Proteomes" id="UP000029578"/>
    </source>
</evidence>
<accession>A0A096AP56</accession>
<keyword evidence="1" id="KW-0812">Transmembrane</keyword>
<feature type="transmembrane region" description="Helical" evidence="1">
    <location>
        <begin position="370"/>
        <end position="389"/>
    </location>
</feature>
<dbReference type="InterPro" id="IPR045726">
    <property type="entry name" value="DUF6080"/>
</dbReference>
<dbReference type="Pfam" id="PF19558">
    <property type="entry name" value="DUF6080"/>
    <property type="match status" value="1"/>
</dbReference>
<dbReference type="AlphaFoldDB" id="A0A096AP56"/>
<organism evidence="2 3">
    <name type="scientific">Prevotella melaninogenica DNF00666</name>
    <dbReference type="NCBI Taxonomy" id="1401073"/>
    <lineage>
        <taxon>Bacteria</taxon>
        <taxon>Pseudomonadati</taxon>
        <taxon>Bacteroidota</taxon>
        <taxon>Bacteroidia</taxon>
        <taxon>Bacteroidales</taxon>
        <taxon>Prevotellaceae</taxon>
        <taxon>Prevotella</taxon>
    </lineage>
</organism>
<dbReference type="RefSeq" id="WP_410477282.1">
    <property type="nucleotide sequence ID" value="NZ_JRNS01000334.1"/>
</dbReference>
<dbReference type="EMBL" id="JRNS01000334">
    <property type="protein sequence ID" value="KGF48828.1"/>
    <property type="molecule type" value="Genomic_DNA"/>
</dbReference>
<feature type="transmembrane region" description="Helical" evidence="1">
    <location>
        <begin position="95"/>
        <end position="121"/>
    </location>
</feature>
<comment type="caution">
    <text evidence="2">The sequence shown here is derived from an EMBL/GenBank/DDBJ whole genome shotgun (WGS) entry which is preliminary data.</text>
</comment>
<protein>
    <submittedName>
        <fullName evidence="2">Membrane protein</fullName>
    </submittedName>
</protein>
<name>A0A096AP56_9BACT</name>
<proteinExistence type="predicted"/>
<feature type="transmembrane region" description="Helical" evidence="1">
    <location>
        <begin position="191"/>
        <end position="214"/>
    </location>
</feature>
<feature type="transmembrane region" description="Helical" evidence="1">
    <location>
        <begin position="141"/>
        <end position="171"/>
    </location>
</feature>
<evidence type="ECO:0000313" key="2">
    <source>
        <dbReference type="EMBL" id="KGF48828.1"/>
    </source>
</evidence>
<dbReference type="Proteomes" id="UP000029578">
    <property type="component" value="Unassembled WGS sequence"/>
</dbReference>
<feature type="transmembrane region" description="Helical" evidence="1">
    <location>
        <begin position="226"/>
        <end position="243"/>
    </location>
</feature>
<keyword evidence="1" id="KW-0472">Membrane</keyword>
<gene>
    <name evidence="2" type="ORF">HMPREF0661_06415</name>
</gene>
<keyword evidence="1" id="KW-1133">Transmembrane helix</keyword>